<accession>A0A8S2AKT5</accession>
<dbReference type="AlphaFoldDB" id="A0A8S2AKT5"/>
<evidence type="ECO:0000256" key="1">
    <source>
        <dbReference type="PROSITE-ProRule" id="PRU00023"/>
    </source>
</evidence>
<evidence type="ECO:0000313" key="2">
    <source>
        <dbReference type="EMBL" id="CAE6125480.1"/>
    </source>
</evidence>
<keyword evidence="3" id="KW-1185">Reference proteome</keyword>
<dbReference type="Proteomes" id="UP000682877">
    <property type="component" value="Chromosome 6"/>
</dbReference>
<evidence type="ECO:0008006" key="4">
    <source>
        <dbReference type="Google" id="ProtNLM"/>
    </source>
</evidence>
<dbReference type="PROSITE" id="PS50297">
    <property type="entry name" value="ANK_REP_REGION"/>
    <property type="match status" value="1"/>
</dbReference>
<keyword evidence="1" id="KW-0040">ANK repeat</keyword>
<dbReference type="Pfam" id="PF00023">
    <property type="entry name" value="Ank"/>
    <property type="match status" value="1"/>
</dbReference>
<dbReference type="SUPFAM" id="SSF48403">
    <property type="entry name" value="Ankyrin repeat"/>
    <property type="match status" value="1"/>
</dbReference>
<sequence length="217" mass="24566">MIVMIGDDPDLGFVYLQIVSLLVESGVDINLRNYPGQWPVILLPLTWFGQSSWIGHPFEYDGKEFDLVVRFCKDVETRGQTGYVDIGRFDPLSYFVSSSGNFDFVQTSIILGTWIHLLVYTYRGFTMATCQIVNRVMTNLDVHHSVLHEVINRAADGLITPLHVAALNGHIETVQLLLDLGTQHRVTVTLTLTRLMLKQEEWDELDAKIITTLTRAS</sequence>
<feature type="repeat" description="ANK" evidence="1">
    <location>
        <begin position="160"/>
        <end position="181"/>
    </location>
</feature>
<reference evidence="2" key="1">
    <citation type="submission" date="2021-01" db="EMBL/GenBank/DDBJ databases">
        <authorList>
            <person name="Bezrukov I."/>
        </authorList>
    </citation>
    <scope>NUCLEOTIDE SEQUENCE</scope>
</reference>
<dbReference type="PANTHER" id="PTHR35752:SF1">
    <property type="entry name" value="G-PROTEIN COUPLED RECEPTOR"/>
    <property type="match status" value="1"/>
</dbReference>
<gene>
    <name evidence="2" type="ORF">AARE701A_LOCUS16352</name>
</gene>
<dbReference type="InterPro" id="IPR002110">
    <property type="entry name" value="Ankyrin_rpt"/>
</dbReference>
<dbReference type="InterPro" id="IPR036770">
    <property type="entry name" value="Ankyrin_rpt-contain_sf"/>
</dbReference>
<evidence type="ECO:0000313" key="3">
    <source>
        <dbReference type="Proteomes" id="UP000682877"/>
    </source>
</evidence>
<dbReference type="PROSITE" id="PS50088">
    <property type="entry name" value="ANK_REPEAT"/>
    <property type="match status" value="1"/>
</dbReference>
<dbReference type="PANTHER" id="PTHR35752">
    <property type="entry name" value="G-PROTEIN COUPLED RECEPTOR"/>
    <property type="match status" value="1"/>
</dbReference>
<name>A0A8S2AKT5_ARAAE</name>
<dbReference type="EMBL" id="LR999456">
    <property type="protein sequence ID" value="CAE6125480.1"/>
    <property type="molecule type" value="Genomic_DNA"/>
</dbReference>
<organism evidence="2 3">
    <name type="scientific">Arabidopsis arenosa</name>
    <name type="common">Sand rock-cress</name>
    <name type="synonym">Cardaminopsis arenosa</name>
    <dbReference type="NCBI Taxonomy" id="38785"/>
    <lineage>
        <taxon>Eukaryota</taxon>
        <taxon>Viridiplantae</taxon>
        <taxon>Streptophyta</taxon>
        <taxon>Embryophyta</taxon>
        <taxon>Tracheophyta</taxon>
        <taxon>Spermatophyta</taxon>
        <taxon>Magnoliopsida</taxon>
        <taxon>eudicotyledons</taxon>
        <taxon>Gunneridae</taxon>
        <taxon>Pentapetalae</taxon>
        <taxon>rosids</taxon>
        <taxon>malvids</taxon>
        <taxon>Brassicales</taxon>
        <taxon>Brassicaceae</taxon>
        <taxon>Camelineae</taxon>
        <taxon>Arabidopsis</taxon>
    </lineage>
</organism>
<dbReference type="SMART" id="SM00248">
    <property type="entry name" value="ANK"/>
    <property type="match status" value="1"/>
</dbReference>
<proteinExistence type="predicted"/>
<protein>
    <recommendedName>
        <fullName evidence="4">Ankyrin repeat family protein</fullName>
    </recommendedName>
</protein>
<dbReference type="Gene3D" id="1.25.40.20">
    <property type="entry name" value="Ankyrin repeat-containing domain"/>
    <property type="match status" value="1"/>
</dbReference>